<evidence type="ECO:0000313" key="1">
    <source>
        <dbReference type="EMBL" id="TFK74496.1"/>
    </source>
</evidence>
<gene>
    <name evidence="1" type="ORF">BDN72DRAFT_57508</name>
</gene>
<dbReference type="Proteomes" id="UP000308600">
    <property type="component" value="Unassembled WGS sequence"/>
</dbReference>
<evidence type="ECO:0000313" key="2">
    <source>
        <dbReference type="Proteomes" id="UP000308600"/>
    </source>
</evidence>
<dbReference type="EMBL" id="ML208268">
    <property type="protein sequence ID" value="TFK74496.1"/>
    <property type="molecule type" value="Genomic_DNA"/>
</dbReference>
<keyword evidence="2" id="KW-1185">Reference proteome</keyword>
<organism evidence="1 2">
    <name type="scientific">Pluteus cervinus</name>
    <dbReference type="NCBI Taxonomy" id="181527"/>
    <lineage>
        <taxon>Eukaryota</taxon>
        <taxon>Fungi</taxon>
        <taxon>Dikarya</taxon>
        <taxon>Basidiomycota</taxon>
        <taxon>Agaricomycotina</taxon>
        <taxon>Agaricomycetes</taxon>
        <taxon>Agaricomycetidae</taxon>
        <taxon>Agaricales</taxon>
        <taxon>Pluteineae</taxon>
        <taxon>Pluteaceae</taxon>
        <taxon>Pluteus</taxon>
    </lineage>
</organism>
<protein>
    <submittedName>
        <fullName evidence="1">Uncharacterized protein</fullName>
    </submittedName>
</protein>
<name>A0ACD3B9H5_9AGAR</name>
<accession>A0ACD3B9H5</accession>
<sequence length="154" mass="17150">MVEHDGMLPQLEPFDAVWPTNLHVEIASERPVGPCNRCFFDCTQCWPISLRGCYPLKYNLVGGVIISQKSRTIAAGHPQRIAQILVLPHVKRLSPTSLRGSGLRFSPNLFLNWSCEVLQQPLLAEMSKFMRLMVTGTSCETISLVVAILAGEEE</sequence>
<reference evidence="1 2" key="1">
    <citation type="journal article" date="2019" name="Nat. Ecol. Evol.">
        <title>Megaphylogeny resolves global patterns of mushroom evolution.</title>
        <authorList>
            <person name="Varga T."/>
            <person name="Krizsan K."/>
            <person name="Foldi C."/>
            <person name="Dima B."/>
            <person name="Sanchez-Garcia M."/>
            <person name="Sanchez-Ramirez S."/>
            <person name="Szollosi G.J."/>
            <person name="Szarkandi J.G."/>
            <person name="Papp V."/>
            <person name="Albert L."/>
            <person name="Andreopoulos W."/>
            <person name="Angelini C."/>
            <person name="Antonin V."/>
            <person name="Barry K.W."/>
            <person name="Bougher N.L."/>
            <person name="Buchanan P."/>
            <person name="Buyck B."/>
            <person name="Bense V."/>
            <person name="Catcheside P."/>
            <person name="Chovatia M."/>
            <person name="Cooper J."/>
            <person name="Damon W."/>
            <person name="Desjardin D."/>
            <person name="Finy P."/>
            <person name="Geml J."/>
            <person name="Haridas S."/>
            <person name="Hughes K."/>
            <person name="Justo A."/>
            <person name="Karasinski D."/>
            <person name="Kautmanova I."/>
            <person name="Kiss B."/>
            <person name="Kocsube S."/>
            <person name="Kotiranta H."/>
            <person name="LaButti K.M."/>
            <person name="Lechner B.E."/>
            <person name="Liimatainen K."/>
            <person name="Lipzen A."/>
            <person name="Lukacs Z."/>
            <person name="Mihaltcheva S."/>
            <person name="Morgado L.N."/>
            <person name="Niskanen T."/>
            <person name="Noordeloos M.E."/>
            <person name="Ohm R.A."/>
            <person name="Ortiz-Santana B."/>
            <person name="Ovrebo C."/>
            <person name="Racz N."/>
            <person name="Riley R."/>
            <person name="Savchenko A."/>
            <person name="Shiryaev A."/>
            <person name="Soop K."/>
            <person name="Spirin V."/>
            <person name="Szebenyi C."/>
            <person name="Tomsovsky M."/>
            <person name="Tulloss R.E."/>
            <person name="Uehling J."/>
            <person name="Grigoriev I.V."/>
            <person name="Vagvolgyi C."/>
            <person name="Papp T."/>
            <person name="Martin F.M."/>
            <person name="Miettinen O."/>
            <person name="Hibbett D.S."/>
            <person name="Nagy L.G."/>
        </authorList>
    </citation>
    <scope>NUCLEOTIDE SEQUENCE [LARGE SCALE GENOMIC DNA]</scope>
    <source>
        <strain evidence="1 2">NL-1719</strain>
    </source>
</reference>
<proteinExistence type="predicted"/>